<organism evidence="2 3">
    <name type="scientific">Agrobacterium pusense</name>
    <dbReference type="NCBI Taxonomy" id="648995"/>
    <lineage>
        <taxon>Bacteria</taxon>
        <taxon>Pseudomonadati</taxon>
        <taxon>Pseudomonadota</taxon>
        <taxon>Alphaproteobacteria</taxon>
        <taxon>Hyphomicrobiales</taxon>
        <taxon>Rhizobiaceae</taxon>
        <taxon>Rhizobium/Agrobacterium group</taxon>
        <taxon>Agrobacterium</taxon>
    </lineage>
</organism>
<sequence>MSSNPEDIFSQLESQNAESKGPKKPKTSARQKYNRRKVWLSHALDQMEIAIADLLSQGGAVYKRAEIDTLKKAIEEFRETTELKTPEPSAPTQEEIDGFTDMLSNLKPWEPPSKEELAALYASLELAAENDDDAPDDGAPSET</sequence>
<gene>
    <name evidence="2" type="ORF">FOB41_23340</name>
</gene>
<feature type="region of interest" description="Disordered" evidence="1">
    <location>
        <begin position="1"/>
        <end position="33"/>
    </location>
</feature>
<accession>A0A6H0ZUZ3</accession>
<dbReference type="RefSeq" id="WP_162719284.1">
    <property type="nucleotide sequence ID" value="NZ_CP050899.1"/>
</dbReference>
<proteinExistence type="predicted"/>
<dbReference type="AlphaFoldDB" id="A0A6H0ZUZ3"/>
<feature type="compositionally biased region" description="Basic residues" evidence="1">
    <location>
        <begin position="22"/>
        <end position="33"/>
    </location>
</feature>
<evidence type="ECO:0000313" key="3">
    <source>
        <dbReference type="Proteomes" id="UP000500870"/>
    </source>
</evidence>
<reference evidence="2 3" key="1">
    <citation type="submission" date="2020-04" db="EMBL/GenBank/DDBJ databases">
        <title>FDA dAtabase for Regulatory Grade micrObial Sequences (FDA-ARGOS): Supporting development and validation of Infectious Disease Dx tests.</title>
        <authorList>
            <person name="Sciortino C."/>
            <person name="Tallon L."/>
            <person name="Sadzewicz L."/>
            <person name="Vavikolanu K."/>
            <person name="Mehta A."/>
            <person name="Aluvathingal J."/>
            <person name="Nadendla S."/>
            <person name="Nandy P."/>
            <person name="Geyer C."/>
            <person name="Yan Y."/>
            <person name="Sichtig H."/>
        </authorList>
    </citation>
    <scope>NUCLEOTIDE SEQUENCE [LARGE SCALE GENOMIC DNA]</scope>
    <source>
        <strain evidence="2 3">FDAARGOS_633</strain>
    </source>
</reference>
<evidence type="ECO:0000313" key="2">
    <source>
        <dbReference type="EMBL" id="QIX24053.1"/>
    </source>
</evidence>
<protein>
    <submittedName>
        <fullName evidence="2">Uncharacterized protein</fullName>
    </submittedName>
</protein>
<dbReference type="Proteomes" id="UP000500870">
    <property type="component" value="Chromosome 3"/>
</dbReference>
<dbReference type="EMBL" id="CP050899">
    <property type="protein sequence ID" value="QIX24053.1"/>
    <property type="molecule type" value="Genomic_DNA"/>
</dbReference>
<evidence type="ECO:0000256" key="1">
    <source>
        <dbReference type="SAM" id="MobiDB-lite"/>
    </source>
</evidence>
<name>A0A6H0ZUZ3_9HYPH</name>
<feature type="compositionally biased region" description="Polar residues" evidence="1">
    <location>
        <begin position="1"/>
        <end position="18"/>
    </location>
</feature>